<dbReference type="Proteomes" id="UP000078284">
    <property type="component" value="Chromosome 5"/>
</dbReference>
<evidence type="ECO:0000256" key="1">
    <source>
        <dbReference type="ARBA" id="ARBA00022801"/>
    </source>
</evidence>
<dbReference type="AlphaFoldDB" id="A0A178UME6"/>
<dbReference type="InterPro" id="IPR036389">
    <property type="entry name" value="RNase_III_sf"/>
</dbReference>
<dbReference type="PROSITE" id="PS50142">
    <property type="entry name" value="RNASE_3_2"/>
    <property type="match status" value="1"/>
</dbReference>
<dbReference type="ExpressionAtlas" id="A0A178UME6">
    <property type="expression patterns" value="baseline and differential"/>
</dbReference>
<dbReference type="PANTHER" id="PTHR14950:SF49">
    <property type="entry name" value="RIBONUCLEASE 3-LIKE PROTEIN 2-RELATED"/>
    <property type="match status" value="1"/>
</dbReference>
<dbReference type="GO" id="GO:0004525">
    <property type="term" value="F:ribonuclease III activity"/>
    <property type="evidence" value="ECO:0007669"/>
    <property type="project" value="InterPro"/>
</dbReference>
<dbReference type="SUPFAM" id="SSF69065">
    <property type="entry name" value="RNase III domain-like"/>
    <property type="match status" value="1"/>
</dbReference>
<sequence length="129" mass="14974">MNSVEAVEKILNYSFVNKTLLKEAITQKSPLLDRLEFFGDSILEVAFTNYIRHTYPNLKVKELRDLRTANVSNEKFARVAVNLNLHHFLLLQNPSLFKKVKEFAEAVRKEDDPVLYGGLVKHQRFLLTL</sequence>
<comment type="caution">
    <text evidence="3">The sequence shown here is derived from an EMBL/GenBank/DDBJ whole genome shotgun (WGS) entry which is preliminary data.</text>
</comment>
<protein>
    <recommendedName>
        <fullName evidence="2">RNase III domain-containing protein</fullName>
    </recommendedName>
</protein>
<dbReference type="CDD" id="cd00593">
    <property type="entry name" value="RIBOc"/>
    <property type="match status" value="1"/>
</dbReference>
<reference evidence="4" key="1">
    <citation type="journal article" date="2016" name="Proc. Natl. Acad. Sci. U.S.A.">
        <title>Chromosome-level assembly of Arabidopsis thaliana Ler reveals the extent of translocation and inversion polymorphisms.</title>
        <authorList>
            <person name="Zapata L."/>
            <person name="Ding J."/>
            <person name="Willing E.M."/>
            <person name="Hartwig B."/>
            <person name="Bezdan D."/>
            <person name="Jiao W.B."/>
            <person name="Patel V."/>
            <person name="Velikkakam James G."/>
            <person name="Koornneef M."/>
            <person name="Ossowski S."/>
            <person name="Schneeberger K."/>
        </authorList>
    </citation>
    <scope>NUCLEOTIDE SEQUENCE [LARGE SCALE GENOMIC DNA]</scope>
    <source>
        <strain evidence="4">cv. Landsberg erecta</strain>
    </source>
</reference>
<gene>
    <name evidence="3" type="ordered locus">AXX17_At5g43370</name>
</gene>
<proteinExistence type="predicted"/>
<organism evidence="3 4">
    <name type="scientific">Arabidopsis thaliana</name>
    <name type="common">Mouse-ear cress</name>
    <dbReference type="NCBI Taxonomy" id="3702"/>
    <lineage>
        <taxon>Eukaryota</taxon>
        <taxon>Viridiplantae</taxon>
        <taxon>Streptophyta</taxon>
        <taxon>Embryophyta</taxon>
        <taxon>Tracheophyta</taxon>
        <taxon>Spermatophyta</taxon>
        <taxon>Magnoliopsida</taxon>
        <taxon>eudicotyledons</taxon>
        <taxon>Gunneridae</taxon>
        <taxon>Pentapetalae</taxon>
        <taxon>rosids</taxon>
        <taxon>malvids</taxon>
        <taxon>Brassicales</taxon>
        <taxon>Brassicaceae</taxon>
        <taxon>Camelineae</taxon>
        <taxon>Arabidopsis</taxon>
    </lineage>
</organism>
<evidence type="ECO:0000259" key="2">
    <source>
        <dbReference type="PROSITE" id="PS50142"/>
    </source>
</evidence>
<dbReference type="EMBL" id="LUHQ01000005">
    <property type="protein sequence ID" value="OAO93831.1"/>
    <property type="molecule type" value="Genomic_DNA"/>
</dbReference>
<dbReference type="PANTHER" id="PTHR14950">
    <property type="entry name" value="DICER-RELATED"/>
    <property type="match status" value="1"/>
</dbReference>
<accession>A0A178UME6</accession>
<feature type="domain" description="RNase III" evidence="2">
    <location>
        <begin position="4"/>
        <end position="107"/>
    </location>
</feature>
<dbReference type="InterPro" id="IPR000999">
    <property type="entry name" value="RNase_III_dom"/>
</dbReference>
<evidence type="ECO:0000313" key="3">
    <source>
        <dbReference type="EMBL" id="OAO93831.1"/>
    </source>
</evidence>
<dbReference type="GO" id="GO:0006396">
    <property type="term" value="P:RNA processing"/>
    <property type="evidence" value="ECO:0007669"/>
    <property type="project" value="InterPro"/>
</dbReference>
<name>A0A178UME6_ARATH</name>
<dbReference type="Gene3D" id="1.10.1520.10">
    <property type="entry name" value="Ribonuclease III domain"/>
    <property type="match status" value="1"/>
</dbReference>
<keyword evidence="1" id="KW-0378">Hydrolase</keyword>
<evidence type="ECO:0000313" key="4">
    <source>
        <dbReference type="Proteomes" id="UP000078284"/>
    </source>
</evidence>
<dbReference type="Pfam" id="PF00636">
    <property type="entry name" value="Ribonuclease_3"/>
    <property type="match status" value="1"/>
</dbReference>
<dbReference type="SMART" id="SM00535">
    <property type="entry name" value="RIBOc"/>
    <property type="match status" value="1"/>
</dbReference>